<evidence type="ECO:0000256" key="1">
    <source>
        <dbReference type="SAM" id="MobiDB-lite"/>
    </source>
</evidence>
<feature type="region of interest" description="Disordered" evidence="1">
    <location>
        <begin position="113"/>
        <end position="132"/>
    </location>
</feature>
<evidence type="ECO:0000313" key="2">
    <source>
        <dbReference type="Proteomes" id="UP000038045"/>
    </source>
</evidence>
<dbReference type="Proteomes" id="UP000038045">
    <property type="component" value="Unplaced"/>
</dbReference>
<organism evidence="2 3">
    <name type="scientific">Parastrongyloides trichosuri</name>
    <name type="common">Possum-specific nematode worm</name>
    <dbReference type="NCBI Taxonomy" id="131310"/>
    <lineage>
        <taxon>Eukaryota</taxon>
        <taxon>Metazoa</taxon>
        <taxon>Ecdysozoa</taxon>
        <taxon>Nematoda</taxon>
        <taxon>Chromadorea</taxon>
        <taxon>Rhabditida</taxon>
        <taxon>Tylenchina</taxon>
        <taxon>Panagrolaimomorpha</taxon>
        <taxon>Strongyloidoidea</taxon>
        <taxon>Strongyloididae</taxon>
        <taxon>Parastrongyloides</taxon>
    </lineage>
</organism>
<evidence type="ECO:0000313" key="3">
    <source>
        <dbReference type="WBParaSite" id="PTRK_0001154700.1"/>
    </source>
</evidence>
<proteinExistence type="predicted"/>
<name>A0A0N4ZSR5_PARTI</name>
<protein>
    <submittedName>
        <fullName evidence="3">NAB domain-containing protein</fullName>
    </submittedName>
</protein>
<dbReference type="AlphaFoldDB" id="A0A0N4ZSR5"/>
<sequence>MLQLFEIYLPLPKNQSFQTEFENVRNAYTSLVVKKCIEKSIPVLSNENKLALNHSTKQVLRTFGRLSLGVSKNSNNCNYFLDRISKQYGMVIEMESRASNKYGDIVPLLRRPALPNNNGEEDEENEGKSVPENNRKIQFVMDKIKCIVKENFEPLKEREISILNLINEKKRNIEILQEKIRDKKLLLDSVGELSQTLENSSISEDCSGITQNDIDELKNVIEVSKEKGRQLKQKVDKILIEDNLKEEDIFDSSVDMMFNDKYEEDELISDKLIGKIVELLQDKIKLLVKEFYKQGTHLASNKAKLKYLKERRNSLEEKNEEFAS</sequence>
<dbReference type="WBParaSite" id="PTRK_0001154700.1">
    <property type="protein sequence ID" value="PTRK_0001154700.1"/>
    <property type="gene ID" value="PTRK_0001154700"/>
</dbReference>
<accession>A0A0N4ZSR5</accession>
<reference evidence="3" key="1">
    <citation type="submission" date="2017-02" db="UniProtKB">
        <authorList>
            <consortium name="WormBaseParasite"/>
        </authorList>
    </citation>
    <scope>IDENTIFICATION</scope>
</reference>
<keyword evidence="2" id="KW-1185">Reference proteome</keyword>